<dbReference type="RefSeq" id="WP_004672713.1">
    <property type="nucleotide sequence ID" value="NZ_CP013530.1"/>
</dbReference>
<accession>A0A192TL48</accession>
<keyword evidence="3" id="KW-1185">Reference proteome</keyword>
<evidence type="ECO:0000313" key="1">
    <source>
        <dbReference type="EMBL" id="ANL88241.1"/>
    </source>
</evidence>
<dbReference type="GeneID" id="45960679"/>
<dbReference type="KEGG" id="rpha:AMC79_PC00365"/>
<gene>
    <name evidence="1" type="ORF">AMC81_PD00391</name>
    <name evidence="2" type="ORF">HER27_022010</name>
</gene>
<keyword evidence="2" id="KW-0614">Plasmid</keyword>
<geneLocation type="plasmid" evidence="2 4">
    <name>pBS3a</name>
</geneLocation>
<evidence type="ECO:0000313" key="2">
    <source>
        <dbReference type="EMBL" id="QPK11383.1"/>
    </source>
</evidence>
<dbReference type="EMBL" id="CP013572">
    <property type="protein sequence ID" value="ANL88241.1"/>
    <property type="molecule type" value="Genomic_DNA"/>
</dbReference>
<reference evidence="1 3" key="1">
    <citation type="submission" date="2015-11" db="EMBL/GenBank/DDBJ databases">
        <title>The limits of bacterial species coexistence and the symbiotic plasmid transference in sympatric Rhizobium populations.</title>
        <authorList>
            <person name="Perez-Carrascal O.M."/>
            <person name="VanInsberghe D."/>
            <person name="Juarez S."/>
            <person name="Polz M.F."/>
            <person name="Vinuesa P."/>
            <person name="Gonzalez V."/>
        </authorList>
    </citation>
    <scope>NUCLEOTIDE SEQUENCE [LARGE SCALE GENOMIC DNA]</scope>
    <source>
        <strain evidence="1 3">N771</strain>
        <plasmid evidence="1 3">pRphaN671d</plasmid>
    </source>
</reference>
<evidence type="ECO:0000313" key="3">
    <source>
        <dbReference type="Proteomes" id="UP000078551"/>
    </source>
</evidence>
<geneLocation type="plasmid" evidence="1 3">
    <name>pRphaN671d</name>
</geneLocation>
<dbReference type="OrthoDB" id="8363888at2"/>
<reference evidence="2 4" key="2">
    <citation type="submission" date="2020-11" db="EMBL/GenBank/DDBJ databases">
        <title>Indigenous Rhizobia Nodulating Common beans in Western Kenya.</title>
        <authorList>
            <person name="Wekesa C.S."/>
            <person name="Oelmueller R."/>
            <person name="Furch A.C."/>
        </authorList>
    </citation>
    <scope>NUCLEOTIDE SEQUENCE [LARGE SCALE GENOMIC DNA]</scope>
    <source>
        <strain evidence="4">BS3</strain>
        <strain evidence="2">S3</strain>
        <plasmid evidence="2 4">pBS3a</plasmid>
    </source>
</reference>
<dbReference type="Proteomes" id="UP000078551">
    <property type="component" value="Plasmid pRphaN671d"/>
</dbReference>
<evidence type="ECO:0000313" key="4">
    <source>
        <dbReference type="Proteomes" id="UP000540266"/>
    </source>
</evidence>
<sequence>MSRAFRGAAGVAHTLANNAIRSGNKAAAQQAQVISRLAEGLARLQAGLDDQAQQLTAGLVKLEQSLKVSRRSQRSKSGSLAANGELQDYYVDITASKKFGKANWPRAADSGLVGRRIGRGPVRMTGSDTQSAKAVTAAFAKLLSAQAQLLQIRSEVEDLKKVQR</sequence>
<protein>
    <submittedName>
        <fullName evidence="2">Uncharacterized protein</fullName>
    </submittedName>
</protein>
<dbReference type="EMBL" id="CP064932">
    <property type="protein sequence ID" value="QPK11383.1"/>
    <property type="molecule type" value="Genomic_DNA"/>
</dbReference>
<organism evidence="2 4">
    <name type="scientific">Rhizobium phaseoli</name>
    <dbReference type="NCBI Taxonomy" id="396"/>
    <lineage>
        <taxon>Bacteria</taxon>
        <taxon>Pseudomonadati</taxon>
        <taxon>Pseudomonadota</taxon>
        <taxon>Alphaproteobacteria</taxon>
        <taxon>Hyphomicrobiales</taxon>
        <taxon>Rhizobiaceae</taxon>
        <taxon>Rhizobium/Agrobacterium group</taxon>
        <taxon>Rhizobium</taxon>
    </lineage>
</organism>
<dbReference type="Proteomes" id="UP000540266">
    <property type="component" value="Plasmid pBS3a"/>
</dbReference>
<proteinExistence type="predicted"/>
<dbReference type="AlphaFoldDB" id="A0A192TL48"/>
<name>A0A192TL48_9HYPH</name>